<gene>
    <name evidence="1" type="ORF">Vadar_002320</name>
</gene>
<comment type="caution">
    <text evidence="1">The sequence shown here is derived from an EMBL/GenBank/DDBJ whole genome shotgun (WGS) entry which is preliminary data.</text>
</comment>
<keyword evidence="2" id="KW-1185">Reference proteome</keyword>
<dbReference type="Proteomes" id="UP000828048">
    <property type="component" value="Chromosome 7"/>
</dbReference>
<evidence type="ECO:0000313" key="1">
    <source>
        <dbReference type="EMBL" id="KAH7848400.1"/>
    </source>
</evidence>
<reference evidence="1 2" key="1">
    <citation type="journal article" date="2021" name="Hortic Res">
        <title>High-quality reference genome and annotation aids understanding of berry development for evergreen blueberry (Vaccinium darrowii).</title>
        <authorList>
            <person name="Yu J."/>
            <person name="Hulse-Kemp A.M."/>
            <person name="Babiker E."/>
            <person name="Staton M."/>
        </authorList>
    </citation>
    <scope>NUCLEOTIDE SEQUENCE [LARGE SCALE GENOMIC DNA]</scope>
    <source>
        <strain evidence="2">cv. NJ 8807/NJ 8810</strain>
        <tissue evidence="1">Young leaf</tissue>
    </source>
</reference>
<organism evidence="1 2">
    <name type="scientific">Vaccinium darrowii</name>
    <dbReference type="NCBI Taxonomy" id="229202"/>
    <lineage>
        <taxon>Eukaryota</taxon>
        <taxon>Viridiplantae</taxon>
        <taxon>Streptophyta</taxon>
        <taxon>Embryophyta</taxon>
        <taxon>Tracheophyta</taxon>
        <taxon>Spermatophyta</taxon>
        <taxon>Magnoliopsida</taxon>
        <taxon>eudicotyledons</taxon>
        <taxon>Gunneridae</taxon>
        <taxon>Pentapetalae</taxon>
        <taxon>asterids</taxon>
        <taxon>Ericales</taxon>
        <taxon>Ericaceae</taxon>
        <taxon>Vaccinioideae</taxon>
        <taxon>Vaccinieae</taxon>
        <taxon>Vaccinium</taxon>
    </lineage>
</organism>
<name>A0ACB7Y4R5_9ERIC</name>
<accession>A0ACB7Y4R5</accession>
<sequence>MWVKWFSYATLKKMDGDLAKESDSSHPRKRWLWPSTGEVFWQGIRKRCCAQEVVEGPRCDARKRSKVLLAEVEAENVHYAL</sequence>
<proteinExistence type="predicted"/>
<dbReference type="EMBL" id="CM037157">
    <property type="protein sequence ID" value="KAH7848400.1"/>
    <property type="molecule type" value="Genomic_DNA"/>
</dbReference>
<protein>
    <submittedName>
        <fullName evidence="1">Uncharacterized protein</fullName>
    </submittedName>
</protein>
<evidence type="ECO:0000313" key="2">
    <source>
        <dbReference type="Proteomes" id="UP000828048"/>
    </source>
</evidence>